<dbReference type="GO" id="GO:0005315">
    <property type="term" value="F:phosphate transmembrane transporter activity"/>
    <property type="evidence" value="ECO:0007669"/>
    <property type="project" value="InterPro"/>
</dbReference>
<protein>
    <recommendedName>
        <fullName evidence="4">ABC transporter domain-containing protein</fullName>
    </recommendedName>
</protein>
<evidence type="ECO:0000256" key="2">
    <source>
        <dbReference type="ARBA" id="ARBA00022741"/>
    </source>
</evidence>
<feature type="non-terminal residue" evidence="5">
    <location>
        <position position="275"/>
    </location>
</feature>
<dbReference type="InterPro" id="IPR005670">
    <property type="entry name" value="PstB-like"/>
</dbReference>
<organism evidence="5">
    <name type="scientific">marine sediment metagenome</name>
    <dbReference type="NCBI Taxonomy" id="412755"/>
    <lineage>
        <taxon>unclassified sequences</taxon>
        <taxon>metagenomes</taxon>
        <taxon>ecological metagenomes</taxon>
    </lineage>
</organism>
<dbReference type="Gene3D" id="3.40.50.300">
    <property type="entry name" value="P-loop containing nucleotide triphosphate hydrolases"/>
    <property type="match status" value="1"/>
</dbReference>
<dbReference type="GO" id="GO:0035435">
    <property type="term" value="P:phosphate ion transmembrane transport"/>
    <property type="evidence" value="ECO:0007669"/>
    <property type="project" value="InterPro"/>
</dbReference>
<keyword evidence="3" id="KW-0067">ATP-binding</keyword>
<evidence type="ECO:0000256" key="1">
    <source>
        <dbReference type="ARBA" id="ARBA00022448"/>
    </source>
</evidence>
<dbReference type="PANTHER" id="PTHR42781:SF4">
    <property type="entry name" value="SPERMIDINE_PUTRESCINE IMPORT ATP-BINDING PROTEIN POTA"/>
    <property type="match status" value="1"/>
</dbReference>
<dbReference type="InterPro" id="IPR027417">
    <property type="entry name" value="P-loop_NTPase"/>
</dbReference>
<evidence type="ECO:0000259" key="4">
    <source>
        <dbReference type="PROSITE" id="PS50893"/>
    </source>
</evidence>
<dbReference type="GO" id="GO:0016020">
    <property type="term" value="C:membrane"/>
    <property type="evidence" value="ECO:0007669"/>
    <property type="project" value="InterPro"/>
</dbReference>
<sequence length="275" mass="30076">MTMALIETVNIGQKYAGQYILKDVNLNINRGEVFALIGPTGAGKTTLLRLLDLLEMPASGSVYFDGMDVTDNKSLRLQARRRMSFVLQKPVVFNMSVYDNVACGLRWRREKEATIRQRVSRALELADIAEYINRNARTLSGGETQRVAIARALAVAPEVLFLDEPTANLDPVSTSKIEEVLAHIIGDQKTTVVMATHNMSQGQRLAGRMGVIMNGEILQTGSPGDIFSTPQKKEVAEFVGVDNILSGVIVNRDNELVTIDVGGNLIQAISDYPIG</sequence>
<dbReference type="AlphaFoldDB" id="X1HRP7"/>
<keyword evidence="2" id="KW-0547">Nucleotide-binding</keyword>
<reference evidence="5" key="1">
    <citation type="journal article" date="2014" name="Front. Microbiol.">
        <title>High frequency of phylogenetically diverse reductive dehalogenase-homologous genes in deep subseafloor sedimentary metagenomes.</title>
        <authorList>
            <person name="Kawai M."/>
            <person name="Futagami T."/>
            <person name="Toyoda A."/>
            <person name="Takaki Y."/>
            <person name="Nishi S."/>
            <person name="Hori S."/>
            <person name="Arai W."/>
            <person name="Tsubouchi T."/>
            <person name="Morono Y."/>
            <person name="Uchiyama I."/>
            <person name="Ito T."/>
            <person name="Fujiyama A."/>
            <person name="Inagaki F."/>
            <person name="Takami H."/>
        </authorList>
    </citation>
    <scope>NUCLEOTIDE SEQUENCE</scope>
    <source>
        <strain evidence="5">Expedition CK06-06</strain>
    </source>
</reference>
<accession>X1HRP7</accession>
<dbReference type="GO" id="GO:0016887">
    <property type="term" value="F:ATP hydrolysis activity"/>
    <property type="evidence" value="ECO:0007669"/>
    <property type="project" value="InterPro"/>
</dbReference>
<dbReference type="Pfam" id="PF00005">
    <property type="entry name" value="ABC_tran"/>
    <property type="match status" value="1"/>
</dbReference>
<dbReference type="InterPro" id="IPR003439">
    <property type="entry name" value="ABC_transporter-like_ATP-bd"/>
</dbReference>
<dbReference type="PANTHER" id="PTHR42781">
    <property type="entry name" value="SPERMIDINE/PUTRESCINE IMPORT ATP-BINDING PROTEIN POTA"/>
    <property type="match status" value="1"/>
</dbReference>
<dbReference type="PROSITE" id="PS50893">
    <property type="entry name" value="ABC_TRANSPORTER_2"/>
    <property type="match status" value="1"/>
</dbReference>
<dbReference type="SUPFAM" id="SSF52540">
    <property type="entry name" value="P-loop containing nucleoside triphosphate hydrolases"/>
    <property type="match status" value="1"/>
</dbReference>
<feature type="domain" description="ABC transporter" evidence="4">
    <location>
        <begin position="6"/>
        <end position="239"/>
    </location>
</feature>
<dbReference type="GO" id="GO:0005524">
    <property type="term" value="F:ATP binding"/>
    <property type="evidence" value="ECO:0007669"/>
    <property type="project" value="UniProtKB-KW"/>
</dbReference>
<name>X1HRP7_9ZZZZ</name>
<dbReference type="EMBL" id="BARU01018438">
    <property type="protein sequence ID" value="GAH56484.1"/>
    <property type="molecule type" value="Genomic_DNA"/>
</dbReference>
<gene>
    <name evidence="5" type="ORF">S03H2_30476</name>
</gene>
<dbReference type="InterPro" id="IPR050093">
    <property type="entry name" value="ABC_SmlMolc_Importer"/>
</dbReference>
<keyword evidence="1" id="KW-0813">Transport</keyword>
<comment type="caution">
    <text evidence="5">The sequence shown here is derived from an EMBL/GenBank/DDBJ whole genome shotgun (WGS) entry which is preliminary data.</text>
</comment>
<proteinExistence type="predicted"/>
<dbReference type="InterPro" id="IPR003593">
    <property type="entry name" value="AAA+_ATPase"/>
</dbReference>
<evidence type="ECO:0000313" key="5">
    <source>
        <dbReference type="EMBL" id="GAH56484.1"/>
    </source>
</evidence>
<dbReference type="SMART" id="SM00382">
    <property type="entry name" value="AAA"/>
    <property type="match status" value="1"/>
</dbReference>
<dbReference type="CDD" id="cd03260">
    <property type="entry name" value="ABC_PstB_phosphate_transporter"/>
    <property type="match status" value="1"/>
</dbReference>
<evidence type="ECO:0000256" key="3">
    <source>
        <dbReference type="ARBA" id="ARBA00022840"/>
    </source>
</evidence>